<proteinExistence type="predicted"/>
<dbReference type="SUPFAM" id="SSF53098">
    <property type="entry name" value="Ribonuclease H-like"/>
    <property type="match status" value="1"/>
</dbReference>
<dbReference type="Pfam" id="PF00078">
    <property type="entry name" value="RVT_1"/>
    <property type="match status" value="1"/>
</dbReference>
<evidence type="ECO:0000256" key="1">
    <source>
        <dbReference type="SAM" id="Coils"/>
    </source>
</evidence>
<dbReference type="GO" id="GO:0004523">
    <property type="term" value="F:RNA-DNA hybrid ribonuclease activity"/>
    <property type="evidence" value="ECO:0007669"/>
    <property type="project" value="InterPro"/>
</dbReference>
<dbReference type="Pfam" id="PF14111">
    <property type="entry name" value="DUF4283"/>
    <property type="match status" value="1"/>
</dbReference>
<name>A0A803QJ80_CANSA</name>
<feature type="coiled-coil region" evidence="1">
    <location>
        <begin position="668"/>
        <end position="695"/>
    </location>
</feature>
<evidence type="ECO:0000313" key="4">
    <source>
        <dbReference type="Proteomes" id="UP000596661"/>
    </source>
</evidence>
<dbReference type="EnsemblPlants" id="evm.model.10.1283">
    <property type="protein sequence ID" value="cds.evm.model.10.1283"/>
    <property type="gene ID" value="evm.TU.10.1283"/>
</dbReference>
<keyword evidence="1" id="KW-0175">Coiled coil</keyword>
<dbReference type="Gene3D" id="3.60.10.10">
    <property type="entry name" value="Endonuclease/exonuclease/phosphatase"/>
    <property type="match status" value="1"/>
</dbReference>
<dbReference type="CDD" id="cd06222">
    <property type="entry name" value="RNase_H_like"/>
    <property type="match status" value="1"/>
</dbReference>
<dbReference type="PANTHER" id="PTHR33116:SF86">
    <property type="entry name" value="REVERSE TRANSCRIPTASE DOMAIN-CONTAINING PROTEIN"/>
    <property type="match status" value="1"/>
</dbReference>
<dbReference type="InterPro" id="IPR000477">
    <property type="entry name" value="RT_dom"/>
</dbReference>
<evidence type="ECO:0000259" key="2">
    <source>
        <dbReference type="PROSITE" id="PS50878"/>
    </source>
</evidence>
<dbReference type="SUPFAM" id="SSF56672">
    <property type="entry name" value="DNA/RNA polymerases"/>
    <property type="match status" value="1"/>
</dbReference>
<dbReference type="InterPro" id="IPR025836">
    <property type="entry name" value="Zn_knuckle_CX2CX4HX4C"/>
</dbReference>
<dbReference type="InterPro" id="IPR005135">
    <property type="entry name" value="Endo/exonuclease/phosphatase"/>
</dbReference>
<dbReference type="InterPro" id="IPR012337">
    <property type="entry name" value="RNaseH-like_sf"/>
</dbReference>
<dbReference type="InterPro" id="IPR025558">
    <property type="entry name" value="DUF4283"/>
</dbReference>
<reference evidence="3" key="1">
    <citation type="submission" date="2021-03" db="UniProtKB">
        <authorList>
            <consortium name="EnsemblPlants"/>
        </authorList>
    </citation>
    <scope>IDENTIFICATION</scope>
</reference>
<sequence>MASSSHNIEDLERQYADIQLEEEDEGGINYEGEDRDDEDTFDARWALVGRFITDQTIDFDAMQNKLAALWRPKRGLYVKLLDSNRFLFQFFHEIDIVRVIEGSPWTFNRVVLIFQRLKEGDSPREIVLKELDIWVQLHDVKSGFRTDRLVRDASNYVGSFIEADKKNFKGNWRGYLKARVTIDVEKPLKRRMKVRTVGKEWFWVNFKYERVPLFCFICGIIGHSERFCEELFVKPIADIVKPYGEWMRANPIKSNHYSIGAKWLRPGGAGSPEVENGDTVDQNEDDVMADLNEIAVIGNQGKVYGGIGGSNRGIDFNSATNRDPNLNTAGGFKDGSQLHKPTIGEGERVDAHHEEVLFMDTKRRRPNGEIDNAEINVTMGQVKQGPPKNLQSVGLDFILDLIIQKKPNIVFLCEVLCKRDRVERLKRQCHFDGCFVVESQGRGGGIAMLWKDNEEVSLVDFSNNHINVTVKLERGGAWLFTGLYGEPNRNLRHKTWSQICDLAASIEGPWCIMGDVNNVCNVKDKRGGRPYPASLIQGFNDALSVGRLQDLCLEGYPFTWERGRGTDKWVEVRIDRALVNQEWLSCFSMAKLFNLEVSTSDHCPIILMLNPDAPSPSKRKFRFENAWLKDPMCLQIIQDCWESQGGLELKDKLSFCGEKLAEWGNDILGNLKNQIAKCKKDIKQLKNKRDDVSCQAYKEANDQLSKLLGMKESYWRQRSKQLWLKEGDQNTKYFHASASARRRNNLITSLCNNDGERVDWDSGLSEVIADYFHDLFSSSDVDLESVVDGVRSSVSTEQNNELLLPVSPEEIRSALFQMHPDKAAGPDGFNPGFYQKSWHIVGHDIVMEVQKFFATGTLASGINDTNLVLIPKKKSPSSLRDLRPIALCNVVYKIVTKVIANRLKHMLNSLISETQSAFVPGRLISDNILVSFEVMHYLKRKRKGKVGFMAIKLDMSKAYDRVEWPFLMAIMLRMGFDSREIRYHPTYSLFVLKVSLLSFVIEFQGSAFMGVRWLGCPSISHMFFADDSYLFCKANEREAGSIMELLSIFEAASGQQVNYDKSFIFFSANTNAEARNTICDFMGINEAGLDSHYLGLPNTMGRNKKALLGFLKEKIRKRIQSWDGRLLSRAGKEILIKTVVQALPTYAMSVFLIPLDICKDIERMMSMFWWNSKSSKKRGISWMAWDRMARSKFGGGMGFRRLHEFNIAMLGKQGWKFLQEDHSLVFRVFKARYFPNDTFMTATLGNNPSFVWRSILEAQNLLKTGCCWSIGSGSLVKVVSQPWLPDRANPYITSRHPGLADATVDQLMVPGEQVWDKEILEDMFEPRDINLILSIPLSDRSFPDRWYWAPESTGRYSVKSAYTLQLELAGLNLEDSNSGFWRKLWNLKIPPKCKNLLWRALVNCLPTNTMLATKRVHIDTTCPLCRNAPETVVHVFVDCAFAKNCWSFLNEGHIPGANGDFLKWMIDIFDNFSNRVIRIVSIICWQIWKVRNELVWNKATPAAFNVVIAAVNLFDLWNSAHTDNHSDTLNADGANRVSEHWTKPMQNRIKINTDAAIFDSTSEFGFSFVARDSAGALVEAHVCCVNGLVRAELAEAIGVKEALSWLKKHPQIQADVETDCVNVVKAIHSSVEMFSAYGNVIHDCRHLLASLRNVSICYVKRSANVVAHWLARASCYLPDRIIREDNCPSDLLPLLAADCCF</sequence>
<dbReference type="GO" id="GO:0003676">
    <property type="term" value="F:nucleic acid binding"/>
    <property type="evidence" value="ECO:0007669"/>
    <property type="project" value="InterPro"/>
</dbReference>
<dbReference type="Pfam" id="PF13456">
    <property type="entry name" value="RVT_3"/>
    <property type="match status" value="1"/>
</dbReference>
<dbReference type="InterPro" id="IPR043502">
    <property type="entry name" value="DNA/RNA_pol_sf"/>
</dbReference>
<dbReference type="PROSITE" id="PS50878">
    <property type="entry name" value="RT_POL"/>
    <property type="match status" value="1"/>
</dbReference>
<accession>A0A803QJ80</accession>
<dbReference type="SUPFAM" id="SSF56219">
    <property type="entry name" value="DNase I-like"/>
    <property type="match status" value="1"/>
</dbReference>
<dbReference type="PANTHER" id="PTHR33116">
    <property type="entry name" value="REVERSE TRANSCRIPTASE ZINC-BINDING DOMAIN-CONTAINING PROTEIN-RELATED-RELATED"/>
    <property type="match status" value="1"/>
</dbReference>
<evidence type="ECO:0000313" key="3">
    <source>
        <dbReference type="EnsemblPlants" id="cds.evm.model.10.1283"/>
    </source>
</evidence>
<dbReference type="Proteomes" id="UP000596661">
    <property type="component" value="Unassembled WGS sequence"/>
</dbReference>
<dbReference type="InterPro" id="IPR036691">
    <property type="entry name" value="Endo/exonu/phosph_ase_sf"/>
</dbReference>
<dbReference type="Gene3D" id="3.30.420.10">
    <property type="entry name" value="Ribonuclease H-like superfamily/Ribonuclease H"/>
    <property type="match status" value="1"/>
</dbReference>
<dbReference type="Pfam" id="PF03372">
    <property type="entry name" value="Exo_endo_phos"/>
    <property type="match status" value="1"/>
</dbReference>
<dbReference type="Pfam" id="PF13966">
    <property type="entry name" value="zf-RVT"/>
    <property type="match status" value="1"/>
</dbReference>
<dbReference type="Gramene" id="evm.model.10.1283">
    <property type="protein sequence ID" value="cds.evm.model.10.1283"/>
    <property type="gene ID" value="evm.TU.10.1283"/>
</dbReference>
<dbReference type="Pfam" id="PF14392">
    <property type="entry name" value="zf-CCHC_4"/>
    <property type="match status" value="1"/>
</dbReference>
<keyword evidence="4" id="KW-1185">Reference proteome</keyword>
<dbReference type="EMBL" id="UZAU01000821">
    <property type="status" value="NOT_ANNOTATED_CDS"/>
    <property type="molecule type" value="Genomic_DNA"/>
</dbReference>
<dbReference type="CDD" id="cd01650">
    <property type="entry name" value="RT_nLTR_like"/>
    <property type="match status" value="1"/>
</dbReference>
<feature type="domain" description="Reverse transcriptase" evidence="2">
    <location>
        <begin position="851"/>
        <end position="1086"/>
    </location>
</feature>
<dbReference type="InterPro" id="IPR026960">
    <property type="entry name" value="RVT-Znf"/>
</dbReference>
<organism evidence="3 4">
    <name type="scientific">Cannabis sativa</name>
    <name type="common">Hemp</name>
    <name type="synonym">Marijuana</name>
    <dbReference type="NCBI Taxonomy" id="3483"/>
    <lineage>
        <taxon>Eukaryota</taxon>
        <taxon>Viridiplantae</taxon>
        <taxon>Streptophyta</taxon>
        <taxon>Embryophyta</taxon>
        <taxon>Tracheophyta</taxon>
        <taxon>Spermatophyta</taxon>
        <taxon>Magnoliopsida</taxon>
        <taxon>eudicotyledons</taxon>
        <taxon>Gunneridae</taxon>
        <taxon>Pentapetalae</taxon>
        <taxon>rosids</taxon>
        <taxon>fabids</taxon>
        <taxon>Rosales</taxon>
        <taxon>Cannabaceae</taxon>
        <taxon>Cannabis</taxon>
    </lineage>
</organism>
<protein>
    <recommendedName>
        <fullName evidence="2">Reverse transcriptase domain-containing protein</fullName>
    </recommendedName>
</protein>
<dbReference type="InterPro" id="IPR036397">
    <property type="entry name" value="RNaseH_sf"/>
</dbReference>
<dbReference type="InterPro" id="IPR002156">
    <property type="entry name" value="RNaseH_domain"/>
</dbReference>
<dbReference type="InterPro" id="IPR044730">
    <property type="entry name" value="RNase_H-like_dom_plant"/>
</dbReference>